<dbReference type="SMART" id="SM00212">
    <property type="entry name" value="UBCc"/>
    <property type="match status" value="1"/>
</dbReference>
<evidence type="ECO:0000259" key="6">
    <source>
        <dbReference type="PROSITE" id="PS50127"/>
    </source>
</evidence>
<organism evidence="7 8">
    <name type="scientific">Exidia glandulosa HHB12029</name>
    <dbReference type="NCBI Taxonomy" id="1314781"/>
    <lineage>
        <taxon>Eukaryota</taxon>
        <taxon>Fungi</taxon>
        <taxon>Dikarya</taxon>
        <taxon>Basidiomycota</taxon>
        <taxon>Agaricomycotina</taxon>
        <taxon>Agaricomycetes</taxon>
        <taxon>Auriculariales</taxon>
        <taxon>Exidiaceae</taxon>
        <taxon>Exidia</taxon>
    </lineage>
</organism>
<accession>A0A165DQF8</accession>
<sequence>MTAIRRIQRELAQLEASPIVGVSVTPDESNLFNWAGTIKPSSESPYKGGTYKFTLVFPENFPFKAPNVKFTTKIYHPGINEQGEICVTLLKDDWKPSISVVTILNTIAEKINNPSPDDPFEPEIAQQLKEDKPKFLQTAKEWVKKYAS</sequence>
<evidence type="ECO:0000313" key="8">
    <source>
        <dbReference type="Proteomes" id="UP000077266"/>
    </source>
</evidence>
<dbReference type="FunFam" id="3.10.110.10:FF:000060">
    <property type="entry name" value="Ubiquitin conjugating enzyme (UbcB)"/>
    <property type="match status" value="1"/>
</dbReference>
<keyword evidence="8" id="KW-1185">Reference proteome</keyword>
<feature type="domain" description="UBC core" evidence="6">
    <location>
        <begin position="2"/>
        <end position="148"/>
    </location>
</feature>
<evidence type="ECO:0000256" key="1">
    <source>
        <dbReference type="ARBA" id="ARBA00012486"/>
    </source>
</evidence>
<dbReference type="InterPro" id="IPR000608">
    <property type="entry name" value="UBC"/>
</dbReference>
<dbReference type="GO" id="GO:0061631">
    <property type="term" value="F:ubiquitin conjugating enzyme activity"/>
    <property type="evidence" value="ECO:0007669"/>
    <property type="project" value="UniProtKB-EC"/>
</dbReference>
<evidence type="ECO:0000313" key="7">
    <source>
        <dbReference type="EMBL" id="KZV85120.1"/>
    </source>
</evidence>
<reference evidence="7 8" key="1">
    <citation type="journal article" date="2016" name="Mol. Biol. Evol.">
        <title>Comparative Genomics of Early-Diverging Mushroom-Forming Fungi Provides Insights into the Origins of Lignocellulose Decay Capabilities.</title>
        <authorList>
            <person name="Nagy L.G."/>
            <person name="Riley R."/>
            <person name="Tritt A."/>
            <person name="Adam C."/>
            <person name="Daum C."/>
            <person name="Floudas D."/>
            <person name="Sun H."/>
            <person name="Yadav J.S."/>
            <person name="Pangilinan J."/>
            <person name="Larsson K.H."/>
            <person name="Matsuura K."/>
            <person name="Barry K."/>
            <person name="Labutti K."/>
            <person name="Kuo R."/>
            <person name="Ohm R.A."/>
            <person name="Bhattacharya S.S."/>
            <person name="Shirouzu T."/>
            <person name="Yoshinaga Y."/>
            <person name="Martin F.M."/>
            <person name="Grigoriev I.V."/>
            <person name="Hibbett D.S."/>
        </authorList>
    </citation>
    <scope>NUCLEOTIDE SEQUENCE [LARGE SCALE GENOMIC DNA]</scope>
    <source>
        <strain evidence="7 8">HHB12029</strain>
    </source>
</reference>
<dbReference type="OrthoDB" id="9978460at2759"/>
<dbReference type="SUPFAM" id="SSF54495">
    <property type="entry name" value="UBC-like"/>
    <property type="match status" value="1"/>
</dbReference>
<dbReference type="Pfam" id="PF00179">
    <property type="entry name" value="UQ_con"/>
    <property type="match status" value="1"/>
</dbReference>
<dbReference type="PROSITE" id="PS50127">
    <property type="entry name" value="UBC_2"/>
    <property type="match status" value="1"/>
</dbReference>
<evidence type="ECO:0000256" key="5">
    <source>
        <dbReference type="ARBA" id="ARBA00022840"/>
    </source>
</evidence>
<keyword evidence="2" id="KW-0808">Transferase</keyword>
<dbReference type="Gene3D" id="3.10.110.10">
    <property type="entry name" value="Ubiquitin Conjugating Enzyme"/>
    <property type="match status" value="1"/>
</dbReference>
<dbReference type="PANTHER" id="PTHR24067">
    <property type="entry name" value="UBIQUITIN-CONJUGATING ENZYME E2"/>
    <property type="match status" value="1"/>
</dbReference>
<name>A0A165DQF8_EXIGL</name>
<dbReference type="InterPro" id="IPR016135">
    <property type="entry name" value="UBQ-conjugating_enzyme/RWD"/>
</dbReference>
<keyword evidence="3" id="KW-0547">Nucleotide-binding</keyword>
<dbReference type="EC" id="2.3.2.23" evidence="1"/>
<evidence type="ECO:0000256" key="4">
    <source>
        <dbReference type="ARBA" id="ARBA00022786"/>
    </source>
</evidence>
<dbReference type="AlphaFoldDB" id="A0A165DQF8"/>
<dbReference type="EMBL" id="KV426199">
    <property type="protein sequence ID" value="KZV85120.1"/>
    <property type="molecule type" value="Genomic_DNA"/>
</dbReference>
<dbReference type="InParanoid" id="A0A165DQF8"/>
<evidence type="ECO:0000256" key="2">
    <source>
        <dbReference type="ARBA" id="ARBA00022679"/>
    </source>
</evidence>
<dbReference type="InterPro" id="IPR050113">
    <property type="entry name" value="Ub_conjugating_enzyme"/>
</dbReference>
<evidence type="ECO:0000256" key="3">
    <source>
        <dbReference type="ARBA" id="ARBA00022741"/>
    </source>
</evidence>
<protein>
    <recommendedName>
        <fullName evidence="1">E2 ubiquitin-conjugating enzyme</fullName>
        <ecNumber evidence="1">2.3.2.23</ecNumber>
    </recommendedName>
</protein>
<dbReference type="Proteomes" id="UP000077266">
    <property type="component" value="Unassembled WGS sequence"/>
</dbReference>
<gene>
    <name evidence="7" type="ORF">EXIGLDRAFT_654368</name>
</gene>
<dbReference type="STRING" id="1314781.A0A165DQF8"/>
<dbReference type="CDD" id="cd23815">
    <property type="entry name" value="UBCc_SpUBC14-like"/>
    <property type="match status" value="1"/>
</dbReference>
<proteinExistence type="predicted"/>
<dbReference type="GO" id="GO:0005524">
    <property type="term" value="F:ATP binding"/>
    <property type="evidence" value="ECO:0007669"/>
    <property type="project" value="UniProtKB-KW"/>
</dbReference>
<keyword evidence="4" id="KW-0833">Ubl conjugation pathway</keyword>
<keyword evidence="5" id="KW-0067">ATP-binding</keyword>